<feature type="non-terminal residue" evidence="1">
    <location>
        <position position="1"/>
    </location>
</feature>
<name>A0A0P9CP87_9CHLR</name>
<organism evidence="1 2">
    <name type="scientific">Kouleothrix aurantiaca</name>
    <dbReference type="NCBI Taxonomy" id="186479"/>
    <lineage>
        <taxon>Bacteria</taxon>
        <taxon>Bacillati</taxon>
        <taxon>Chloroflexota</taxon>
        <taxon>Chloroflexia</taxon>
        <taxon>Chloroflexales</taxon>
        <taxon>Roseiflexineae</taxon>
        <taxon>Roseiflexaceae</taxon>
        <taxon>Kouleothrix</taxon>
    </lineage>
</organism>
<reference evidence="1 2" key="1">
    <citation type="submission" date="2015-09" db="EMBL/GenBank/DDBJ databases">
        <title>Draft genome sequence of Kouleothrix aurantiaca JCM 19913.</title>
        <authorList>
            <person name="Hemp J."/>
        </authorList>
    </citation>
    <scope>NUCLEOTIDE SEQUENCE [LARGE SCALE GENOMIC DNA]</scope>
    <source>
        <strain evidence="1 2">COM-B</strain>
    </source>
</reference>
<dbReference type="EMBL" id="LJCR01003252">
    <property type="protein sequence ID" value="KPV47772.1"/>
    <property type="molecule type" value="Genomic_DNA"/>
</dbReference>
<evidence type="ECO:0000313" key="2">
    <source>
        <dbReference type="Proteomes" id="UP000050509"/>
    </source>
</evidence>
<evidence type="ECO:0000313" key="1">
    <source>
        <dbReference type="EMBL" id="KPV47772.1"/>
    </source>
</evidence>
<accession>A0A0P9CP87</accession>
<gene>
    <name evidence="1" type="ORF">SE17_41640</name>
</gene>
<dbReference type="Proteomes" id="UP000050509">
    <property type="component" value="Unassembled WGS sequence"/>
</dbReference>
<proteinExistence type="predicted"/>
<keyword evidence="2" id="KW-1185">Reference proteome</keyword>
<dbReference type="AlphaFoldDB" id="A0A0P9CP87"/>
<protein>
    <submittedName>
        <fullName evidence="1">Uncharacterized protein</fullName>
    </submittedName>
</protein>
<sequence length="73" mass="7275">AAGAVIFGTVFGGAKWSEAGSSRFPTQPTYSRANRLAAPDVPDPMVAANNLAVAGLAGSNTDGVIYLAAAPIL</sequence>
<comment type="caution">
    <text evidence="1">The sequence shown here is derived from an EMBL/GenBank/DDBJ whole genome shotgun (WGS) entry which is preliminary data.</text>
</comment>